<dbReference type="InterPro" id="IPR012340">
    <property type="entry name" value="NA-bd_OB-fold"/>
</dbReference>
<comment type="caution">
    <text evidence="1">The sequence shown here is derived from an EMBL/GenBank/DDBJ whole genome shotgun (WGS) entry which is preliminary data.</text>
</comment>
<dbReference type="EMBL" id="JACGWN010000015">
    <property type="protein sequence ID" value="KAL0401160.1"/>
    <property type="molecule type" value="Genomic_DNA"/>
</dbReference>
<name>A0AAW2T9W6_9LAMI</name>
<dbReference type="GO" id="GO:0003743">
    <property type="term" value="F:translation initiation factor activity"/>
    <property type="evidence" value="ECO:0007669"/>
    <property type="project" value="UniProtKB-KW"/>
</dbReference>
<keyword evidence="1" id="KW-0648">Protein biosynthesis</keyword>
<gene>
    <name evidence="1" type="ORF">Slati_4145900</name>
</gene>
<dbReference type="AlphaFoldDB" id="A0AAW2T9W6"/>
<reference evidence="1" key="1">
    <citation type="submission" date="2020-06" db="EMBL/GenBank/DDBJ databases">
        <authorList>
            <person name="Li T."/>
            <person name="Hu X."/>
            <person name="Zhang T."/>
            <person name="Song X."/>
            <person name="Zhang H."/>
            <person name="Dai N."/>
            <person name="Sheng W."/>
            <person name="Hou X."/>
            <person name="Wei L."/>
        </authorList>
    </citation>
    <scope>NUCLEOTIDE SEQUENCE</scope>
    <source>
        <strain evidence="1">KEN1</strain>
        <tissue evidence="1">Leaf</tissue>
    </source>
</reference>
<evidence type="ECO:0000313" key="1">
    <source>
        <dbReference type="EMBL" id="KAL0401160.1"/>
    </source>
</evidence>
<organism evidence="1">
    <name type="scientific">Sesamum latifolium</name>
    <dbReference type="NCBI Taxonomy" id="2727402"/>
    <lineage>
        <taxon>Eukaryota</taxon>
        <taxon>Viridiplantae</taxon>
        <taxon>Streptophyta</taxon>
        <taxon>Embryophyta</taxon>
        <taxon>Tracheophyta</taxon>
        <taxon>Spermatophyta</taxon>
        <taxon>Magnoliopsida</taxon>
        <taxon>eudicotyledons</taxon>
        <taxon>Gunneridae</taxon>
        <taxon>Pentapetalae</taxon>
        <taxon>asterids</taxon>
        <taxon>lamiids</taxon>
        <taxon>Lamiales</taxon>
        <taxon>Pedaliaceae</taxon>
        <taxon>Sesamum</taxon>
    </lineage>
</organism>
<accession>A0AAW2T9W6</accession>
<protein>
    <submittedName>
        <fullName evidence="1">Eukaryotic translation initiation factor 2 subunit alpha</fullName>
    </submittedName>
</protein>
<reference evidence="1" key="2">
    <citation type="journal article" date="2024" name="Plant">
        <title>Genomic evolution and insights into agronomic trait innovations of Sesamum species.</title>
        <authorList>
            <person name="Miao H."/>
            <person name="Wang L."/>
            <person name="Qu L."/>
            <person name="Liu H."/>
            <person name="Sun Y."/>
            <person name="Le M."/>
            <person name="Wang Q."/>
            <person name="Wei S."/>
            <person name="Zheng Y."/>
            <person name="Lin W."/>
            <person name="Duan Y."/>
            <person name="Cao H."/>
            <person name="Xiong S."/>
            <person name="Wang X."/>
            <person name="Wei L."/>
            <person name="Li C."/>
            <person name="Ma Q."/>
            <person name="Ju M."/>
            <person name="Zhao R."/>
            <person name="Li G."/>
            <person name="Mu C."/>
            <person name="Tian Q."/>
            <person name="Mei H."/>
            <person name="Zhang T."/>
            <person name="Gao T."/>
            <person name="Zhang H."/>
        </authorList>
    </citation>
    <scope>NUCLEOTIDE SEQUENCE</scope>
    <source>
        <strain evidence="1">KEN1</strain>
    </source>
</reference>
<dbReference type="Gene3D" id="2.40.50.140">
    <property type="entry name" value="Nucleic acid-binding proteins"/>
    <property type="match status" value="1"/>
</dbReference>
<sequence>MATNGPNLECRMYEAKYPEVDQAVMIQVKSMADSGLRFTPRVQQYRGHDSLL</sequence>
<proteinExistence type="predicted"/>
<keyword evidence="1" id="KW-0396">Initiation factor</keyword>